<evidence type="ECO:0000313" key="1">
    <source>
        <dbReference type="EMBL" id="KAK1938367.1"/>
    </source>
</evidence>
<sequence>MEECDSCCRQFQEESDSDCCSCDTCSCESGSCCESPSCSECSSCSCSPRANTEVDDKYIQDLDAIKAFVADIAGFIRQNKDTAENANVIPKPEKEAEYEVEQAPKVVQEQAYALPEASPAPQAPMDLALMREIAHIEEIINNTEMNLQNNYAYDGTMPLGVPAHCYMSPRAESPYSYGASTALASDMYHCNTNDHTVTDSFSNTCSPISAAHAPWRSGFEMPAYGMQWEDDRDDQELDLDTLHAHMVSLDIYSYMYLVETVLDERVRREMAAAC</sequence>
<keyword evidence="2" id="KW-1185">Reference proteome</keyword>
<dbReference type="EMBL" id="JAHBMH010000024">
    <property type="protein sequence ID" value="KAK1938367.1"/>
    <property type="molecule type" value="Genomic_DNA"/>
</dbReference>
<evidence type="ECO:0000313" key="2">
    <source>
        <dbReference type="Proteomes" id="UP001195914"/>
    </source>
</evidence>
<organism evidence="1 2">
    <name type="scientific">Babesia divergens</name>
    <dbReference type="NCBI Taxonomy" id="32595"/>
    <lineage>
        <taxon>Eukaryota</taxon>
        <taxon>Sar</taxon>
        <taxon>Alveolata</taxon>
        <taxon>Apicomplexa</taxon>
        <taxon>Aconoidasida</taxon>
        <taxon>Piroplasmida</taxon>
        <taxon>Babesiidae</taxon>
        <taxon>Babesia</taxon>
    </lineage>
</organism>
<proteinExistence type="predicted"/>
<reference evidence="1" key="2">
    <citation type="submission" date="2021-05" db="EMBL/GenBank/DDBJ databases">
        <authorList>
            <person name="Pain A."/>
        </authorList>
    </citation>
    <scope>NUCLEOTIDE SEQUENCE</scope>
    <source>
        <strain evidence="1">1802A</strain>
    </source>
</reference>
<reference evidence="1" key="1">
    <citation type="journal article" date="2014" name="Nucleic Acids Res.">
        <title>The evolutionary dynamics of variant antigen genes in Babesia reveal a history of genomic innovation underlying host-parasite interaction.</title>
        <authorList>
            <person name="Jackson A.P."/>
            <person name="Otto T.D."/>
            <person name="Darby A."/>
            <person name="Ramaprasad A."/>
            <person name="Xia D."/>
            <person name="Echaide I.E."/>
            <person name="Farber M."/>
            <person name="Gahlot S."/>
            <person name="Gamble J."/>
            <person name="Gupta D."/>
            <person name="Gupta Y."/>
            <person name="Jackson L."/>
            <person name="Malandrin L."/>
            <person name="Malas T.B."/>
            <person name="Moussa E."/>
            <person name="Nair M."/>
            <person name="Reid A.J."/>
            <person name="Sanders M."/>
            <person name="Sharma J."/>
            <person name="Tracey A."/>
            <person name="Quail M.A."/>
            <person name="Weir W."/>
            <person name="Wastling J.M."/>
            <person name="Hall N."/>
            <person name="Willadsen P."/>
            <person name="Lingelbach K."/>
            <person name="Shiels B."/>
            <person name="Tait A."/>
            <person name="Berriman M."/>
            <person name="Allred D.R."/>
            <person name="Pain A."/>
        </authorList>
    </citation>
    <scope>NUCLEOTIDE SEQUENCE</scope>
    <source>
        <strain evidence="1">1802A</strain>
    </source>
</reference>
<name>A0AAD9GH50_BABDI</name>
<dbReference type="Proteomes" id="UP001195914">
    <property type="component" value="Unassembled WGS sequence"/>
</dbReference>
<accession>A0AAD9GH50</accession>
<dbReference type="AlphaFoldDB" id="A0AAD9GH50"/>
<comment type="caution">
    <text evidence="1">The sequence shown here is derived from an EMBL/GenBank/DDBJ whole genome shotgun (WGS) entry which is preliminary data.</text>
</comment>
<gene>
    <name evidence="1" type="ORF">X943_000636</name>
</gene>
<protein>
    <submittedName>
        <fullName evidence="1">Uncharacterized protein</fullName>
    </submittedName>
</protein>